<name>A0ABP0WWR3_9BRYO</name>
<feature type="compositionally biased region" description="Basic and acidic residues" evidence="2">
    <location>
        <begin position="54"/>
        <end position="64"/>
    </location>
</feature>
<dbReference type="PANTHER" id="PTHR12150:SF13">
    <property type="entry name" value="METHYLTRANSFERASE C9ORF114-RELATED"/>
    <property type="match status" value="1"/>
</dbReference>
<dbReference type="SUPFAM" id="SSF75217">
    <property type="entry name" value="alpha/beta knot"/>
    <property type="match status" value="1"/>
</dbReference>
<evidence type="ECO:0000313" key="3">
    <source>
        <dbReference type="EMBL" id="CAK9269875.1"/>
    </source>
</evidence>
<dbReference type="EMBL" id="OZ020098">
    <property type="protein sequence ID" value="CAK9269875.1"/>
    <property type="molecule type" value="Genomic_DNA"/>
</dbReference>
<dbReference type="Proteomes" id="UP001497444">
    <property type="component" value="Chromosome 3"/>
</dbReference>
<dbReference type="InterPro" id="IPR029026">
    <property type="entry name" value="tRNA_m1G_MTases_N"/>
</dbReference>
<organism evidence="3 4">
    <name type="scientific">Sphagnum jensenii</name>
    <dbReference type="NCBI Taxonomy" id="128206"/>
    <lineage>
        <taxon>Eukaryota</taxon>
        <taxon>Viridiplantae</taxon>
        <taxon>Streptophyta</taxon>
        <taxon>Embryophyta</taxon>
        <taxon>Bryophyta</taxon>
        <taxon>Sphagnophytina</taxon>
        <taxon>Sphagnopsida</taxon>
        <taxon>Sphagnales</taxon>
        <taxon>Sphagnaceae</taxon>
        <taxon>Sphagnum</taxon>
    </lineage>
</organism>
<protein>
    <submittedName>
        <fullName evidence="3">Uncharacterized protein</fullName>
    </submittedName>
</protein>
<dbReference type="PANTHER" id="PTHR12150">
    <property type="entry name" value="CLASS IV SAM-BINDING METHYLTRANSFERASE-RELATED"/>
    <property type="match status" value="1"/>
</dbReference>
<dbReference type="Pfam" id="PF02598">
    <property type="entry name" value="Methyltrn_RNA_3"/>
    <property type="match status" value="1"/>
</dbReference>
<gene>
    <name evidence="3" type="ORF">CSSPJE1EN1_LOCUS15353</name>
</gene>
<dbReference type="InterPro" id="IPR029028">
    <property type="entry name" value="Alpha/beta_knot_MTases"/>
</dbReference>
<evidence type="ECO:0000256" key="2">
    <source>
        <dbReference type="SAM" id="MobiDB-lite"/>
    </source>
</evidence>
<dbReference type="CDD" id="cd18086">
    <property type="entry name" value="HsC9orf114-like"/>
    <property type="match status" value="1"/>
</dbReference>
<comment type="similarity">
    <text evidence="1">Belongs to the class IV-like SAM-binding methyltransferase superfamily.</text>
</comment>
<accession>A0ABP0WWR3</accession>
<dbReference type="InterPro" id="IPR003750">
    <property type="entry name" value="Put_MeTrfase-C9orf114-like"/>
</dbReference>
<dbReference type="Gene3D" id="3.40.1280.10">
    <property type="match status" value="1"/>
</dbReference>
<sequence>MKKKKKRKQQEQEEEEATEPASSHHPVLKFKLLDAENDALKAPDGERKKRRKKRDEALQVEKDCLSALPHEKKKKVKEKNDGAATSSRYTVSIAVAGSIIDNAQSFALATRLAGQIARAAAIFTVDEIVVFDDGVEGSSNKPPKWSEDGSESCGLFLSRILKYMETPQYLRHALIPKHNGLQFAGGLPPLDVPHQARRHEWLPYREGVKVYRVPPAAGSSCVNVGLYQDVVIQQSLKPGARVTVAMGSTRPEHGEVRVLEVVPPEEPREKAGLYWGYTVRHTSCLSAVFTNCPFMGGYDYIIGTSEHGQKIRAAEFTIPKFKHLLIVFGGVAGLEESKELDKTIKVADVASLFDIYLNTCPGQGSRTIRTEEAVLISLQYLQDPIMRALDLPFPP</sequence>
<dbReference type="SUPFAM" id="SSF50249">
    <property type="entry name" value="Nucleic acid-binding proteins"/>
    <property type="match status" value="1"/>
</dbReference>
<keyword evidence="4" id="KW-1185">Reference proteome</keyword>
<evidence type="ECO:0000256" key="1">
    <source>
        <dbReference type="ARBA" id="ARBA00009841"/>
    </source>
</evidence>
<dbReference type="Gene3D" id="2.40.50.140">
    <property type="entry name" value="Nucleic acid-binding proteins"/>
    <property type="match status" value="1"/>
</dbReference>
<reference evidence="3" key="1">
    <citation type="submission" date="2024-02" db="EMBL/GenBank/DDBJ databases">
        <authorList>
            <consortium name="ELIXIR-Norway"/>
            <consortium name="Elixir Norway"/>
        </authorList>
    </citation>
    <scope>NUCLEOTIDE SEQUENCE</scope>
</reference>
<evidence type="ECO:0000313" key="4">
    <source>
        <dbReference type="Proteomes" id="UP001497444"/>
    </source>
</evidence>
<proteinExistence type="inferred from homology"/>
<dbReference type="InterPro" id="IPR012340">
    <property type="entry name" value="NA-bd_OB-fold"/>
</dbReference>
<feature type="compositionally biased region" description="Basic and acidic residues" evidence="2">
    <location>
        <begin position="31"/>
        <end position="47"/>
    </location>
</feature>
<feature type="region of interest" description="Disordered" evidence="2">
    <location>
        <begin position="1"/>
        <end position="64"/>
    </location>
</feature>